<sequence length="53" mass="5603">MFEIISALIPFFLLGIVAAGLSRVSGVALSMIIVPTLLIWGANAIDVIAFMLL</sequence>
<gene>
    <name evidence="2" type="ORF">Q604_UNBC01979G0001</name>
</gene>
<feature type="transmembrane region" description="Helical" evidence="1">
    <location>
        <begin position="28"/>
        <end position="52"/>
    </location>
</feature>
<name>W1YND5_9ZZZZ</name>
<comment type="caution">
    <text evidence="2">The sequence shown here is derived from an EMBL/GenBank/DDBJ whole genome shotgun (WGS) entry which is preliminary data.</text>
</comment>
<evidence type="ECO:0000256" key="1">
    <source>
        <dbReference type="SAM" id="Phobius"/>
    </source>
</evidence>
<accession>W1YND5</accession>
<organism evidence="2">
    <name type="scientific">human gut metagenome</name>
    <dbReference type="NCBI Taxonomy" id="408170"/>
    <lineage>
        <taxon>unclassified sequences</taxon>
        <taxon>metagenomes</taxon>
        <taxon>organismal metagenomes</taxon>
    </lineage>
</organism>
<proteinExistence type="predicted"/>
<keyword evidence="1" id="KW-0472">Membrane</keyword>
<dbReference type="AlphaFoldDB" id="W1YND5"/>
<protein>
    <submittedName>
        <fullName evidence="2">Uncharacterized protein</fullName>
    </submittedName>
</protein>
<evidence type="ECO:0000313" key="2">
    <source>
        <dbReference type="EMBL" id="ETJ43992.1"/>
    </source>
</evidence>
<keyword evidence="1" id="KW-0812">Transmembrane</keyword>
<reference evidence="2" key="1">
    <citation type="submission" date="2013-12" db="EMBL/GenBank/DDBJ databases">
        <title>A Varibaculum cambriense genome reconstructed from a premature infant gut community with otherwise low bacterial novelty that shifts toward anaerobic metabolism during the third week of life.</title>
        <authorList>
            <person name="Brown C.T."/>
            <person name="Sharon I."/>
            <person name="Thomas B.C."/>
            <person name="Castelle C.J."/>
            <person name="Morowitz M.J."/>
            <person name="Banfield J.F."/>
        </authorList>
    </citation>
    <scope>NUCLEOTIDE SEQUENCE</scope>
</reference>
<keyword evidence="1" id="KW-1133">Transmembrane helix</keyword>
<dbReference type="EMBL" id="AZMM01001979">
    <property type="protein sequence ID" value="ETJ43992.1"/>
    <property type="molecule type" value="Genomic_DNA"/>
</dbReference>